<dbReference type="EMBL" id="WKKH01000001">
    <property type="protein sequence ID" value="MRX74474.1"/>
    <property type="molecule type" value="Genomic_DNA"/>
</dbReference>
<evidence type="ECO:0000313" key="3">
    <source>
        <dbReference type="Proteomes" id="UP000487757"/>
    </source>
</evidence>
<keyword evidence="3" id="KW-1185">Reference proteome</keyword>
<dbReference type="RefSeq" id="WP_154278634.1">
    <property type="nucleotide sequence ID" value="NZ_JBHUJQ010000001.1"/>
</dbReference>
<evidence type="ECO:0000256" key="1">
    <source>
        <dbReference type="SAM" id="SignalP"/>
    </source>
</evidence>
<dbReference type="AlphaFoldDB" id="A0A7K0FTR8"/>
<organism evidence="2 3">
    <name type="scientific">Pedobacter petrophilus</name>
    <dbReference type="NCBI Taxonomy" id="1908241"/>
    <lineage>
        <taxon>Bacteria</taxon>
        <taxon>Pseudomonadati</taxon>
        <taxon>Bacteroidota</taxon>
        <taxon>Sphingobacteriia</taxon>
        <taxon>Sphingobacteriales</taxon>
        <taxon>Sphingobacteriaceae</taxon>
        <taxon>Pedobacter</taxon>
    </lineage>
</organism>
<dbReference type="OrthoDB" id="6658153at2"/>
<dbReference type="Proteomes" id="UP000487757">
    <property type="component" value="Unassembled WGS sequence"/>
</dbReference>
<keyword evidence="1" id="KW-0732">Signal</keyword>
<name>A0A7K0FTR8_9SPHI</name>
<feature type="chain" id="PRO_5029733818" evidence="1">
    <location>
        <begin position="30"/>
        <end position="284"/>
    </location>
</feature>
<dbReference type="InterPro" id="IPR008962">
    <property type="entry name" value="PapD-like_sf"/>
</dbReference>
<evidence type="ECO:0000313" key="2">
    <source>
        <dbReference type="EMBL" id="MRX74474.1"/>
    </source>
</evidence>
<reference evidence="2 3" key="1">
    <citation type="submission" date="2019-11" db="EMBL/GenBank/DDBJ databases">
        <title>Pedobacter petrophilus genome.</title>
        <authorList>
            <person name="Feldbauer M.J."/>
            <person name="Newman J.D."/>
        </authorList>
    </citation>
    <scope>NUCLEOTIDE SEQUENCE [LARGE SCALE GENOMIC DNA]</scope>
    <source>
        <strain evidence="2 3">LMG 29686</strain>
    </source>
</reference>
<sequence>MKKPSTINTYSFLFSFLLVCLILSSTSIAAQGNLLVMPRRVVLDNAKRTQELNLANTGRDTARYEISVIQYRMNRDGNFEQITEPDTGQHFATKFFRFYPRSVVLAPNEAQVVKIQLTNSGQLSPGEYRSHLYFRSVPKQNPLGQTEKPQGSSDISVKLVAVFGLAIPVIIRNGEISMKAALSNLEIVNKQEANSMLKIDINRSGNVSVYGDIKVNYVSPNGTITQVGLVNGLSVYTPNTVRNFQLQLDSKPGVDYHKGKLAVVYTAESEGKQTLFASAELLLK</sequence>
<dbReference type="SUPFAM" id="SSF49354">
    <property type="entry name" value="PapD-like"/>
    <property type="match status" value="1"/>
</dbReference>
<protein>
    <submittedName>
        <fullName evidence="2">Molecular chaperone</fullName>
    </submittedName>
</protein>
<comment type="caution">
    <text evidence="2">The sequence shown here is derived from an EMBL/GenBank/DDBJ whole genome shotgun (WGS) entry which is preliminary data.</text>
</comment>
<feature type="signal peptide" evidence="1">
    <location>
        <begin position="1"/>
        <end position="29"/>
    </location>
</feature>
<dbReference type="InterPro" id="IPR013783">
    <property type="entry name" value="Ig-like_fold"/>
</dbReference>
<gene>
    <name evidence="2" type="ORF">GJU39_00110</name>
</gene>
<proteinExistence type="predicted"/>
<dbReference type="Gene3D" id="2.60.40.10">
    <property type="entry name" value="Immunoglobulins"/>
    <property type="match status" value="1"/>
</dbReference>
<accession>A0A7K0FTR8</accession>